<dbReference type="CDD" id="cd06420">
    <property type="entry name" value="GT2_Chondriotin_Pol_N"/>
    <property type="match status" value="1"/>
</dbReference>
<evidence type="ECO:0000259" key="3">
    <source>
        <dbReference type="Pfam" id="PF02709"/>
    </source>
</evidence>
<dbReference type="InterPro" id="IPR001173">
    <property type="entry name" value="Glyco_trans_2-like"/>
</dbReference>
<sequence length="264" mass="30139">MEKFSAALLISTYNWPQALEVVFKSIKEQTVLPDEILIADDGSKDETKKLIDTFASQIKVPVKHFWQEDDGFRKSKILNKAVAGSTSDYIIQVDGDCIMHRNFVEDHTKAARKGMYLYGARVNVLESGVAQVLEDKVTSFGFSSKLIKNKTRSLHIPFLAGMYKPHKEYSDKFRGCNVSYWKSDFIAVNGYNEAFEGWGREDSDLVIRMGNNGVIAKRLRYAGIVFHIHHKINSRDNFETNDRIQQETIANKIVRCEQGVSQYL</sequence>
<dbReference type="EMBL" id="JRLV01000006">
    <property type="protein sequence ID" value="KGO82009.1"/>
    <property type="molecule type" value="Genomic_DNA"/>
</dbReference>
<name>A0A0A2LPY3_9FLAO</name>
<accession>A0A0A2LPY3</accession>
<comment type="caution">
    <text evidence="4">The sequence shown here is derived from an EMBL/GenBank/DDBJ whole genome shotgun (WGS) entry which is preliminary data.</text>
</comment>
<organism evidence="4 5">
    <name type="scientific">Flavobacterium beibuense F44-8</name>
    <dbReference type="NCBI Taxonomy" id="1406840"/>
    <lineage>
        <taxon>Bacteria</taxon>
        <taxon>Pseudomonadati</taxon>
        <taxon>Bacteroidota</taxon>
        <taxon>Flavobacteriia</taxon>
        <taxon>Flavobacteriales</taxon>
        <taxon>Flavobacteriaceae</taxon>
        <taxon>Flavobacterium</taxon>
    </lineage>
</organism>
<evidence type="ECO:0000313" key="4">
    <source>
        <dbReference type="EMBL" id="KGO82009.1"/>
    </source>
</evidence>
<feature type="domain" description="Galactosyltransferase C-terminal" evidence="3">
    <location>
        <begin position="169"/>
        <end position="231"/>
    </location>
</feature>
<dbReference type="SUPFAM" id="SSF53448">
    <property type="entry name" value="Nucleotide-diphospho-sugar transferases"/>
    <property type="match status" value="1"/>
</dbReference>
<dbReference type="PANTHER" id="PTHR43685:SF3">
    <property type="entry name" value="SLR2126 PROTEIN"/>
    <property type="match status" value="1"/>
</dbReference>
<dbReference type="Pfam" id="PF00535">
    <property type="entry name" value="Glycos_transf_2"/>
    <property type="match status" value="1"/>
</dbReference>
<dbReference type="Pfam" id="PF02709">
    <property type="entry name" value="Glyco_transf_7C"/>
    <property type="match status" value="1"/>
</dbReference>
<dbReference type="InterPro" id="IPR050834">
    <property type="entry name" value="Glycosyltransf_2"/>
</dbReference>
<dbReference type="InterPro" id="IPR029044">
    <property type="entry name" value="Nucleotide-diphossugar_trans"/>
</dbReference>
<dbReference type="PANTHER" id="PTHR43685">
    <property type="entry name" value="GLYCOSYLTRANSFERASE"/>
    <property type="match status" value="1"/>
</dbReference>
<dbReference type="GO" id="GO:0016740">
    <property type="term" value="F:transferase activity"/>
    <property type="evidence" value="ECO:0007669"/>
    <property type="project" value="UniProtKB-KW"/>
</dbReference>
<reference evidence="4 5" key="1">
    <citation type="submission" date="2013-09" db="EMBL/GenBank/DDBJ databases">
        <authorList>
            <person name="Zeng Z."/>
            <person name="Chen C."/>
        </authorList>
    </citation>
    <scope>NUCLEOTIDE SEQUENCE [LARGE SCALE GENOMIC DNA]</scope>
    <source>
        <strain evidence="4 5">F44-8</strain>
    </source>
</reference>
<evidence type="ECO:0000313" key="5">
    <source>
        <dbReference type="Proteomes" id="UP000030129"/>
    </source>
</evidence>
<dbReference type="STRING" id="1406840.Q763_07020"/>
<evidence type="ECO:0000256" key="1">
    <source>
        <dbReference type="ARBA" id="ARBA00022679"/>
    </source>
</evidence>
<dbReference type="InterPro" id="IPR027791">
    <property type="entry name" value="Galactosyl_T_C"/>
</dbReference>
<dbReference type="Proteomes" id="UP000030129">
    <property type="component" value="Unassembled WGS sequence"/>
</dbReference>
<keyword evidence="5" id="KW-1185">Reference proteome</keyword>
<dbReference type="AlphaFoldDB" id="A0A0A2LPY3"/>
<protein>
    <submittedName>
        <fullName evidence="4">Glycosyl transferase</fullName>
    </submittedName>
</protein>
<proteinExistence type="predicted"/>
<dbReference type="eggNOG" id="COG1215">
    <property type="taxonomic scope" value="Bacteria"/>
</dbReference>
<keyword evidence="1 4" id="KW-0808">Transferase</keyword>
<dbReference type="RefSeq" id="WP_035132536.1">
    <property type="nucleotide sequence ID" value="NZ_JRLV01000006.1"/>
</dbReference>
<dbReference type="Gene3D" id="3.90.550.10">
    <property type="entry name" value="Spore Coat Polysaccharide Biosynthesis Protein SpsA, Chain A"/>
    <property type="match status" value="1"/>
</dbReference>
<evidence type="ECO:0000259" key="2">
    <source>
        <dbReference type="Pfam" id="PF00535"/>
    </source>
</evidence>
<gene>
    <name evidence="4" type="ORF">Q763_07020</name>
</gene>
<feature type="domain" description="Glycosyltransferase 2-like" evidence="2">
    <location>
        <begin position="9"/>
        <end position="151"/>
    </location>
</feature>